<dbReference type="InterPro" id="IPR035940">
    <property type="entry name" value="CAP_sf"/>
</dbReference>
<dbReference type="EMBL" id="CADCTC010000265">
    <property type="protein sequence ID" value="CAA9295096.1"/>
    <property type="molecule type" value="Genomic_DNA"/>
</dbReference>
<gene>
    <name evidence="4" type="ORF">AVDCRST_MAG77-5114</name>
</gene>
<evidence type="ECO:0000256" key="1">
    <source>
        <dbReference type="SAM" id="MobiDB-lite"/>
    </source>
</evidence>
<dbReference type="Pfam" id="PF00188">
    <property type="entry name" value="CAP"/>
    <property type="match status" value="1"/>
</dbReference>
<feature type="chain" id="PRO_5026682496" description="SCP domain-containing protein" evidence="2">
    <location>
        <begin position="36"/>
        <end position="475"/>
    </location>
</feature>
<dbReference type="AlphaFoldDB" id="A0A6J4K402"/>
<feature type="compositionally biased region" description="Basic and acidic residues" evidence="1">
    <location>
        <begin position="214"/>
        <end position="223"/>
    </location>
</feature>
<organism evidence="4">
    <name type="scientific">uncultured Chloroflexota bacterium</name>
    <dbReference type="NCBI Taxonomy" id="166587"/>
    <lineage>
        <taxon>Bacteria</taxon>
        <taxon>Bacillati</taxon>
        <taxon>Chloroflexota</taxon>
        <taxon>environmental samples</taxon>
    </lineage>
</organism>
<keyword evidence="2" id="KW-0732">Signal</keyword>
<feature type="region of interest" description="Disordered" evidence="1">
    <location>
        <begin position="193"/>
        <end position="223"/>
    </location>
</feature>
<proteinExistence type="predicted"/>
<feature type="signal peptide" evidence="2">
    <location>
        <begin position="1"/>
        <end position="35"/>
    </location>
</feature>
<evidence type="ECO:0000259" key="3">
    <source>
        <dbReference type="Pfam" id="PF00188"/>
    </source>
</evidence>
<sequence length="475" mass="51398">MTLVVPRSLRSLVGRSLAALLLHVALWGGATPVHAVPQTGATGAPAPQSGGNVDEAVAWLNGQRLAAGSPPVTLDPALSAAATAHARYLALNKDHPATLGLHSHEQDMGLPGATPEGKESAAKSNISRGHTSVLQAIQALTYVPFHRLGMLDPRLQQIGVGVVPFENPERFGYSVVIDVGSAVDIRAPRTERPAVYPVPGQTDVPLAFPGNETPDPRDPTPGKGKEVGFVITVEPTCGELAAPRQFVLRDETGNDVPVWTLTLGTEVGAVGGSRKVHQLMAFSQAPLRAETAYRVTASGACGDRDYNLDWTFRTGGKRLEQNTRGEYVVRVPEQMDFATASNRETFTETQRESGILLMVQPGTALPEEAWRPLFGWKARVEMTDGTAPDMRLLRPLRFTTWGEWPRIWDYEGGPQFALAMNSNWPQPTRWGTPASEVVVEGRNWVLKFSDGTKVYWTFGGTQAQVVRPGDTPPAR</sequence>
<feature type="region of interest" description="Disordered" evidence="1">
    <location>
        <begin position="100"/>
        <end position="127"/>
    </location>
</feature>
<reference evidence="4" key="1">
    <citation type="submission" date="2020-02" db="EMBL/GenBank/DDBJ databases">
        <authorList>
            <person name="Meier V. D."/>
        </authorList>
    </citation>
    <scope>NUCLEOTIDE SEQUENCE</scope>
    <source>
        <strain evidence="4">AVDCRST_MAG77</strain>
    </source>
</reference>
<name>A0A6J4K402_9CHLR</name>
<evidence type="ECO:0000256" key="2">
    <source>
        <dbReference type="SAM" id="SignalP"/>
    </source>
</evidence>
<feature type="domain" description="SCP" evidence="3">
    <location>
        <begin position="60"/>
        <end position="167"/>
    </location>
</feature>
<protein>
    <recommendedName>
        <fullName evidence="3">SCP domain-containing protein</fullName>
    </recommendedName>
</protein>
<dbReference type="InterPro" id="IPR014044">
    <property type="entry name" value="CAP_dom"/>
</dbReference>
<accession>A0A6J4K402</accession>
<evidence type="ECO:0000313" key="4">
    <source>
        <dbReference type="EMBL" id="CAA9295096.1"/>
    </source>
</evidence>
<dbReference type="SUPFAM" id="SSF55797">
    <property type="entry name" value="PR-1-like"/>
    <property type="match status" value="1"/>
</dbReference>
<dbReference type="Gene3D" id="3.40.33.10">
    <property type="entry name" value="CAP"/>
    <property type="match status" value="1"/>
</dbReference>